<feature type="compositionally biased region" description="Polar residues" evidence="5">
    <location>
        <begin position="703"/>
        <end position="715"/>
    </location>
</feature>
<dbReference type="GeneID" id="34519212"/>
<evidence type="ECO:0000259" key="7">
    <source>
        <dbReference type="Pfam" id="PF04547"/>
    </source>
</evidence>
<feature type="transmembrane region" description="Helical" evidence="6">
    <location>
        <begin position="201"/>
        <end position="219"/>
    </location>
</feature>
<dbReference type="RefSeq" id="XP_022457824.1">
    <property type="nucleotide sequence ID" value="XM_022603999.1"/>
</dbReference>
<feature type="transmembrane region" description="Helical" evidence="6">
    <location>
        <begin position="225"/>
        <end position="241"/>
    </location>
</feature>
<dbReference type="STRING" id="1382522.W6MIQ1"/>
<dbReference type="InterPro" id="IPR007632">
    <property type="entry name" value="Anoctamin"/>
</dbReference>
<proteinExistence type="predicted"/>
<comment type="subcellular location">
    <subcellularLocation>
        <location evidence="1">Membrane</location>
        <topology evidence="1">Multi-pass membrane protein</topology>
    </subcellularLocation>
</comment>
<evidence type="ECO:0000256" key="1">
    <source>
        <dbReference type="ARBA" id="ARBA00004141"/>
    </source>
</evidence>
<feature type="transmembrane region" description="Helical" evidence="6">
    <location>
        <begin position="429"/>
        <end position="451"/>
    </location>
</feature>
<evidence type="ECO:0000256" key="6">
    <source>
        <dbReference type="SAM" id="Phobius"/>
    </source>
</evidence>
<organism evidence="9 10">
    <name type="scientific">Kuraishia capsulata CBS 1993</name>
    <dbReference type="NCBI Taxonomy" id="1382522"/>
    <lineage>
        <taxon>Eukaryota</taxon>
        <taxon>Fungi</taxon>
        <taxon>Dikarya</taxon>
        <taxon>Ascomycota</taxon>
        <taxon>Saccharomycotina</taxon>
        <taxon>Pichiomycetes</taxon>
        <taxon>Pichiales</taxon>
        <taxon>Pichiaceae</taxon>
        <taxon>Kuraishia</taxon>
    </lineage>
</organism>
<evidence type="ECO:0000259" key="8">
    <source>
        <dbReference type="Pfam" id="PF20877"/>
    </source>
</evidence>
<keyword evidence="3 6" id="KW-1133">Transmembrane helix</keyword>
<feature type="transmembrane region" description="Helical" evidence="6">
    <location>
        <begin position="280"/>
        <end position="307"/>
    </location>
</feature>
<dbReference type="GO" id="GO:0016020">
    <property type="term" value="C:membrane"/>
    <property type="evidence" value="ECO:0007669"/>
    <property type="project" value="UniProtKB-SubCell"/>
</dbReference>
<dbReference type="InterPro" id="IPR049452">
    <property type="entry name" value="Anoctamin_TM"/>
</dbReference>
<dbReference type="GO" id="GO:0032541">
    <property type="term" value="C:cortical endoplasmic reticulum"/>
    <property type="evidence" value="ECO:0007669"/>
    <property type="project" value="TreeGrafter"/>
</dbReference>
<keyword evidence="10" id="KW-1185">Reference proteome</keyword>
<evidence type="ECO:0000256" key="3">
    <source>
        <dbReference type="ARBA" id="ARBA00022989"/>
    </source>
</evidence>
<dbReference type="AlphaFoldDB" id="W6MIQ1"/>
<accession>W6MIQ1</accession>
<feature type="transmembrane region" description="Helical" evidence="6">
    <location>
        <begin position="565"/>
        <end position="586"/>
    </location>
</feature>
<evidence type="ECO:0000256" key="4">
    <source>
        <dbReference type="ARBA" id="ARBA00023136"/>
    </source>
</evidence>
<keyword evidence="4 6" id="KW-0472">Membrane</keyword>
<feature type="transmembrane region" description="Helical" evidence="6">
    <location>
        <begin position="360"/>
        <end position="386"/>
    </location>
</feature>
<dbReference type="PANTHER" id="PTHR12308">
    <property type="entry name" value="ANOCTAMIN"/>
    <property type="match status" value="1"/>
</dbReference>
<keyword evidence="2 6" id="KW-0812">Transmembrane</keyword>
<evidence type="ECO:0000313" key="10">
    <source>
        <dbReference type="Proteomes" id="UP000019384"/>
    </source>
</evidence>
<feature type="compositionally biased region" description="Polar residues" evidence="5">
    <location>
        <begin position="760"/>
        <end position="769"/>
    </location>
</feature>
<sequence>MSATAELSNVGHTKANGAVPKTVLNDLSPDYVMKVAYETDKETKSPSAAAQMDLARLVKTLDVNGFSVNVRPDTFSTILVFIKLSDDLVSRLAKNSQAKDWIYGVTSSESDSISVAQKLRLIYDKLTGPKSEGGCEITIGEGNWNFVTAVLPLANYSQIIAEKERARAGLFKGAFDTAQSAFLLENFGSKYAFYFGFLTHYLKWLMVFSLVGVISNIFFGRFSKVYAVFNIAFAVSFYLFWKVKQTSLAREWGVENVGVVEISRASNASPDPEYKTLFKAFLFTPVALTSALTLFAYQMGCFFIEIFLTELYDGPGKGLLALVPTILLSIIVPIVTIVYTKVVNKYLNFESHQKKSTFHFSYIIKLFVINFLTSYMALIITAFIYLPFGYQVNPYLTHLGNHVHNYVSPRISVRQENYEINKLRLNNQYQFFVVTNQVVGCGLEFVLPVVLKKVFALPFVKSLTGANKVEEPVHKDDENEAELLEYVRNTLALPPLDINDEYRQLVLQFGFLALFGPIWSIGPLVSTIINIIQYKLDYLKLLGSVRTPIPDRADGIYPWDGILKFLISVGSIVSVAITLLYNHEIVSSASRPGSSSKWWFVAGVSLVVEHIVSFVISTGEKVISTYLTQGSSTFQFKRDYAKKIHGESLFKNAPSNAHSNDVDELLKSASNLPQTLFTQKKVSEPTLAQVQAKLVAESEMYNGKSTVTEKISSPADSEPVTPRGHSYAALAQSTVATSTAPPKTSPPQPPVTSTPVKQRTAVNSTLDPKTSLTGVATAVPVAVATAVPQTAETAHTPKDNLNSDDIVTATLPSGFDLQKGDRVITVPTPDGNVVQAVIDDNSHFTPPADSSFARSVDDSDASYANTTADSANLSSSKLKKKKSKMALKSIFKKTKE</sequence>
<feature type="transmembrane region" description="Helical" evidence="6">
    <location>
        <begin position="598"/>
        <end position="616"/>
    </location>
</feature>
<dbReference type="Pfam" id="PF20877">
    <property type="entry name" value="Anoctamin_N"/>
    <property type="match status" value="1"/>
</dbReference>
<dbReference type="EMBL" id="HG793126">
    <property type="protein sequence ID" value="CDK25813.1"/>
    <property type="molecule type" value="Genomic_DNA"/>
</dbReference>
<feature type="compositionally biased region" description="Pro residues" evidence="5">
    <location>
        <begin position="743"/>
        <end position="752"/>
    </location>
</feature>
<feature type="transmembrane region" description="Helical" evidence="6">
    <location>
        <begin position="319"/>
        <end position="339"/>
    </location>
</feature>
<dbReference type="GO" id="GO:0005254">
    <property type="term" value="F:chloride channel activity"/>
    <property type="evidence" value="ECO:0007669"/>
    <property type="project" value="TreeGrafter"/>
</dbReference>
<evidence type="ECO:0000256" key="2">
    <source>
        <dbReference type="ARBA" id="ARBA00022692"/>
    </source>
</evidence>
<reference evidence="9" key="1">
    <citation type="submission" date="2013-12" db="EMBL/GenBank/DDBJ databases">
        <authorList>
            <person name="Genoscope - CEA"/>
        </authorList>
    </citation>
    <scope>NUCLEOTIDE SEQUENCE</scope>
    <source>
        <strain evidence="9">CBS 1993</strain>
    </source>
</reference>
<name>W6MIQ1_9ASCO</name>
<gene>
    <name evidence="9" type="ORF">KUCA_T00001783001</name>
</gene>
<feature type="region of interest" description="Disordered" evidence="5">
    <location>
        <begin position="703"/>
        <end position="769"/>
    </location>
</feature>
<protein>
    <submittedName>
        <fullName evidence="9">Uncharacterized protein</fullName>
    </submittedName>
</protein>
<feature type="domain" description="Anoctamin transmembrane" evidence="7">
    <location>
        <begin position="185"/>
        <end position="624"/>
    </location>
</feature>
<dbReference type="PANTHER" id="PTHR12308:SF73">
    <property type="entry name" value="ANOCTAMIN"/>
    <property type="match status" value="1"/>
</dbReference>
<dbReference type="HOGENOM" id="CLU_015250_0_0_1"/>
<evidence type="ECO:0000256" key="5">
    <source>
        <dbReference type="SAM" id="MobiDB-lite"/>
    </source>
</evidence>
<dbReference type="Pfam" id="PF04547">
    <property type="entry name" value="Anoctamin"/>
    <property type="match status" value="1"/>
</dbReference>
<feature type="compositionally biased region" description="Low complexity" evidence="5">
    <location>
        <begin position="733"/>
        <end position="742"/>
    </location>
</feature>
<reference evidence="9" key="2">
    <citation type="submission" date="2014-02" db="EMBL/GenBank/DDBJ databases">
        <title>Complete DNA sequence of /Kuraishia capsulata/ illustrates novel genomic features among budding yeasts (/Saccharomycotina/).</title>
        <authorList>
            <person name="Morales L."/>
            <person name="Noel B."/>
            <person name="Porcel B."/>
            <person name="Marcet-Houben M."/>
            <person name="Hullo M-F."/>
            <person name="Sacerdot C."/>
            <person name="Tekaia F."/>
            <person name="Leh-Louis V."/>
            <person name="Despons L."/>
            <person name="Khanna V."/>
            <person name="Aury J-M."/>
            <person name="Barbe V."/>
            <person name="Couloux A."/>
            <person name="Labadie K."/>
            <person name="Pelletier E."/>
            <person name="Souciet J-L."/>
            <person name="Boekhout T."/>
            <person name="Gabaldon T."/>
            <person name="Wincker P."/>
            <person name="Dujon B."/>
        </authorList>
    </citation>
    <scope>NUCLEOTIDE SEQUENCE</scope>
    <source>
        <strain evidence="9">CBS 1993</strain>
    </source>
</reference>
<dbReference type="OrthoDB" id="296386at2759"/>
<evidence type="ECO:0000313" key="9">
    <source>
        <dbReference type="EMBL" id="CDK25813.1"/>
    </source>
</evidence>
<feature type="transmembrane region" description="Helical" evidence="6">
    <location>
        <begin position="509"/>
        <end position="532"/>
    </location>
</feature>
<feature type="domain" description="Anoctamin alpha-beta plait" evidence="8">
    <location>
        <begin position="29"/>
        <end position="147"/>
    </location>
</feature>
<dbReference type="InterPro" id="IPR049456">
    <property type="entry name" value="Anoctamin_N_fung"/>
</dbReference>
<dbReference type="Proteomes" id="UP000019384">
    <property type="component" value="Unassembled WGS sequence"/>
</dbReference>